<reference evidence="2" key="1">
    <citation type="submission" date="2020-10" db="EMBL/GenBank/DDBJ databases">
        <authorList>
            <person name="Gilroy R."/>
        </authorList>
    </citation>
    <scope>NUCLEOTIDE SEQUENCE</scope>
    <source>
        <strain evidence="2">10037</strain>
    </source>
</reference>
<organism evidence="2 3">
    <name type="scientific">Candidatus Merdivivens pullistercoris</name>
    <dbReference type="NCBI Taxonomy" id="2840873"/>
    <lineage>
        <taxon>Bacteria</taxon>
        <taxon>Pseudomonadati</taxon>
        <taxon>Bacteroidota</taxon>
        <taxon>Bacteroidia</taxon>
        <taxon>Bacteroidales</taxon>
        <taxon>Muribaculaceae</taxon>
        <taxon>Muribaculaceae incertae sedis</taxon>
        <taxon>Candidatus Merdivivens</taxon>
    </lineage>
</organism>
<evidence type="ECO:0000313" key="2">
    <source>
        <dbReference type="EMBL" id="MBO8465376.1"/>
    </source>
</evidence>
<dbReference type="Pfam" id="PF00656">
    <property type="entry name" value="Peptidase_C14"/>
    <property type="match status" value="1"/>
</dbReference>
<gene>
    <name evidence="2" type="ORF">IAB93_05190</name>
</gene>
<accession>A0A9D9N9H9</accession>
<comment type="caution">
    <text evidence="2">The sequence shown here is derived from an EMBL/GenBank/DDBJ whole genome shotgun (WGS) entry which is preliminary data.</text>
</comment>
<feature type="domain" description="Peptidase C14 caspase" evidence="1">
    <location>
        <begin position="223"/>
        <end position="449"/>
    </location>
</feature>
<dbReference type="InterPro" id="IPR029030">
    <property type="entry name" value="Caspase-like_dom_sf"/>
</dbReference>
<evidence type="ECO:0000259" key="1">
    <source>
        <dbReference type="Pfam" id="PF00656"/>
    </source>
</evidence>
<sequence>MEQAQYDPIPNKIPTLEYDYSYVNVLGGNAQFINNVVNSEVERNIMKEGEKPLGTLEVKCEKFHLKSGLLFPILSGGTLFIGNLLGMPFSTGKIDLELSFTIKNLNGDIIRTYDYSQTGKSALGFYYGEDVSVKTIELCRKIMDEFKRDVSFDYDDISEALHDPANIGDKNLDYELLADAVAQKIETDSPGAVSGKSKENAVIKKSDVDINIPVTSQKAENTFVLIIANENYSYVDNVKYALHDGEVFREYCIKTLGIPERQVWLYKDATAGVISGGVDKMVQAMSIFENAKAIVYYCGHGIPDEKTAEAYIVPTDGKGTNSETCYSLNKLYKALAQSQATSVTYFLDACFSGADREGSMLVAARGIAREAKREKLEGRTVVFSAASGDETAMPFEDKSHGLFTYYLLKKLQETKGQVNYGELAEYLKDNVRKEAFLTNEKLQTPVIATSAEMQSAWKSMTLK</sequence>
<protein>
    <submittedName>
        <fullName evidence="2">Caspase family protein</fullName>
    </submittedName>
</protein>
<dbReference type="SUPFAM" id="SSF52129">
    <property type="entry name" value="Caspase-like"/>
    <property type="match status" value="1"/>
</dbReference>
<name>A0A9D9N9H9_9BACT</name>
<evidence type="ECO:0000313" key="3">
    <source>
        <dbReference type="Proteomes" id="UP000823597"/>
    </source>
</evidence>
<dbReference type="GO" id="GO:0004197">
    <property type="term" value="F:cysteine-type endopeptidase activity"/>
    <property type="evidence" value="ECO:0007669"/>
    <property type="project" value="InterPro"/>
</dbReference>
<dbReference type="Proteomes" id="UP000823597">
    <property type="component" value="Unassembled WGS sequence"/>
</dbReference>
<proteinExistence type="predicted"/>
<dbReference type="InterPro" id="IPR011600">
    <property type="entry name" value="Pept_C14_caspase"/>
</dbReference>
<dbReference type="AlphaFoldDB" id="A0A9D9N9H9"/>
<reference evidence="2" key="2">
    <citation type="journal article" date="2021" name="PeerJ">
        <title>Extensive microbial diversity within the chicken gut microbiome revealed by metagenomics and culture.</title>
        <authorList>
            <person name="Gilroy R."/>
            <person name="Ravi A."/>
            <person name="Getino M."/>
            <person name="Pursley I."/>
            <person name="Horton D.L."/>
            <person name="Alikhan N.F."/>
            <person name="Baker D."/>
            <person name="Gharbi K."/>
            <person name="Hall N."/>
            <person name="Watson M."/>
            <person name="Adriaenssens E.M."/>
            <person name="Foster-Nyarko E."/>
            <person name="Jarju S."/>
            <person name="Secka A."/>
            <person name="Antonio M."/>
            <person name="Oren A."/>
            <person name="Chaudhuri R.R."/>
            <person name="La Ragione R."/>
            <person name="Hildebrand F."/>
            <person name="Pallen M.J."/>
        </authorList>
    </citation>
    <scope>NUCLEOTIDE SEQUENCE</scope>
    <source>
        <strain evidence="2">10037</strain>
    </source>
</reference>
<dbReference type="GO" id="GO:0006508">
    <property type="term" value="P:proteolysis"/>
    <property type="evidence" value="ECO:0007669"/>
    <property type="project" value="InterPro"/>
</dbReference>
<dbReference type="EMBL" id="JADIME010000053">
    <property type="protein sequence ID" value="MBO8465376.1"/>
    <property type="molecule type" value="Genomic_DNA"/>
</dbReference>
<dbReference type="Gene3D" id="3.40.50.1460">
    <property type="match status" value="1"/>
</dbReference>